<dbReference type="GO" id="GO:0016020">
    <property type="term" value="C:membrane"/>
    <property type="evidence" value="ECO:0007669"/>
    <property type="project" value="InterPro"/>
</dbReference>
<proteinExistence type="predicted"/>
<sequence>MALPATSAVASSLSCWKMTGWLRILVVLGCFIFAIVVYQYRQTLSGPRITPPANVVESPSAPIPLKPPVHGPRIYDMFLFNTELEMLEIRMNELDSVVDYFVVIESEETFQGHYKPLYFQKASRSEAFARFMPRVLHIVVPNITLAEHERHHQMGLTGPWIIEEYLRNKGVQTALETLRPSPGDWIIHSDIDELPRASALAKIKNQKSVTSPSVLSCDLFYYSFEFKRDTPWHGPVMAQFELAPTDVDPSSDEPVVLDKNGIRQFTKPLWEDWPNIGYRLRVLTRDPKANIIPDACWQCSWCFSTIWQVKNKAASYSHADHNQATFMNNDWIIQHFQQGKDLFDRSSTYVYKGPPTDMPQYVADHPEKYAYLTRRYKDPIAAFTDIPGRTDNVTRS</sequence>
<name>A0A9P6TZQ1_9FUNG</name>
<dbReference type="GO" id="GO:0006044">
    <property type="term" value="P:N-acetylglucosamine metabolic process"/>
    <property type="evidence" value="ECO:0007669"/>
    <property type="project" value="TreeGrafter"/>
</dbReference>
<evidence type="ECO:0000313" key="2">
    <source>
        <dbReference type="EMBL" id="KAG0254167.1"/>
    </source>
</evidence>
<keyword evidence="1" id="KW-0472">Membrane</keyword>
<dbReference type="Pfam" id="PF04724">
    <property type="entry name" value="Glyco_transf_17"/>
    <property type="match status" value="2"/>
</dbReference>
<dbReference type="AlphaFoldDB" id="A0A9P6TZQ1"/>
<evidence type="ECO:0000256" key="1">
    <source>
        <dbReference type="SAM" id="Phobius"/>
    </source>
</evidence>
<reference evidence="2" key="1">
    <citation type="journal article" date="2020" name="Fungal Divers.">
        <title>Resolving the Mortierellaceae phylogeny through synthesis of multi-gene phylogenetics and phylogenomics.</title>
        <authorList>
            <person name="Vandepol N."/>
            <person name="Liber J."/>
            <person name="Desiro A."/>
            <person name="Na H."/>
            <person name="Kennedy M."/>
            <person name="Barry K."/>
            <person name="Grigoriev I.V."/>
            <person name="Miller A.N."/>
            <person name="O'Donnell K."/>
            <person name="Stajich J.E."/>
            <person name="Bonito G."/>
        </authorList>
    </citation>
    <scope>NUCLEOTIDE SEQUENCE</scope>
    <source>
        <strain evidence="2">BC1065</strain>
    </source>
</reference>
<accession>A0A9P6TZQ1</accession>
<feature type="transmembrane region" description="Helical" evidence="1">
    <location>
        <begin position="20"/>
        <end position="38"/>
    </location>
</feature>
<dbReference type="InterPro" id="IPR006813">
    <property type="entry name" value="Glyco_trans_17"/>
</dbReference>
<keyword evidence="1" id="KW-1133">Transmembrane helix</keyword>
<dbReference type="OrthoDB" id="6474464at2759"/>
<dbReference type="EMBL" id="JAAAJB010000534">
    <property type="protein sequence ID" value="KAG0254167.1"/>
    <property type="molecule type" value="Genomic_DNA"/>
</dbReference>
<dbReference type="GO" id="GO:0003830">
    <property type="term" value="F:beta-1,4-mannosylglycoprotein 4-beta-N-acetylglucosaminyltransferase activity"/>
    <property type="evidence" value="ECO:0007669"/>
    <property type="project" value="InterPro"/>
</dbReference>
<dbReference type="PANTHER" id="PTHR12224">
    <property type="entry name" value="BETA-1,4-MANNOSYL-GLYCOPROTEIN BETA-1,4-N-ACETYLGLUCOSAMINYL-TRANSFERASE"/>
    <property type="match status" value="1"/>
</dbReference>
<dbReference type="Proteomes" id="UP000807716">
    <property type="component" value="Unassembled WGS sequence"/>
</dbReference>
<comment type="caution">
    <text evidence="2">The sequence shown here is derived from an EMBL/GenBank/DDBJ whole genome shotgun (WGS) entry which is preliminary data.</text>
</comment>
<keyword evidence="1" id="KW-0812">Transmembrane</keyword>
<keyword evidence="3" id="KW-1185">Reference proteome</keyword>
<organism evidence="2 3">
    <name type="scientific">Actinomortierella ambigua</name>
    <dbReference type="NCBI Taxonomy" id="1343610"/>
    <lineage>
        <taxon>Eukaryota</taxon>
        <taxon>Fungi</taxon>
        <taxon>Fungi incertae sedis</taxon>
        <taxon>Mucoromycota</taxon>
        <taxon>Mortierellomycotina</taxon>
        <taxon>Mortierellomycetes</taxon>
        <taxon>Mortierellales</taxon>
        <taxon>Mortierellaceae</taxon>
        <taxon>Actinomortierella</taxon>
    </lineage>
</organism>
<evidence type="ECO:0000313" key="3">
    <source>
        <dbReference type="Proteomes" id="UP000807716"/>
    </source>
</evidence>
<evidence type="ECO:0008006" key="4">
    <source>
        <dbReference type="Google" id="ProtNLM"/>
    </source>
</evidence>
<dbReference type="PANTHER" id="PTHR12224:SF0">
    <property type="entry name" value="BETA-1,4-MANNOSYL-GLYCOPROTEIN 4-BETA-N-ACETYLGLUCOSAMINYLTRANSFERASE"/>
    <property type="match status" value="1"/>
</dbReference>
<protein>
    <recommendedName>
        <fullName evidence="4">Glycosyltransferase family 17</fullName>
    </recommendedName>
</protein>
<gene>
    <name evidence="2" type="ORF">DFQ27_007008</name>
</gene>